<name>A0A1G8F9F2_9SPHI</name>
<dbReference type="InterPro" id="IPR035929">
    <property type="entry name" value="CoaB-like_sf"/>
</dbReference>
<dbReference type="AlphaFoldDB" id="A0A1G8F9F2"/>
<evidence type="ECO:0000313" key="2">
    <source>
        <dbReference type="EMBL" id="SDH78783.1"/>
    </source>
</evidence>
<dbReference type="Proteomes" id="UP000199705">
    <property type="component" value="Unassembled WGS sequence"/>
</dbReference>
<dbReference type="RefSeq" id="WP_091171940.1">
    <property type="nucleotide sequence ID" value="NZ_FNCG01000012.1"/>
</dbReference>
<feature type="domain" description="DNA/pantothenate metabolism flavoprotein C-terminal" evidence="1">
    <location>
        <begin position="10"/>
        <end position="213"/>
    </location>
</feature>
<gene>
    <name evidence="2" type="ORF">SAMN05192573_112198</name>
</gene>
<dbReference type="Gene3D" id="3.40.50.10300">
    <property type="entry name" value="CoaB-like"/>
    <property type="match status" value="1"/>
</dbReference>
<dbReference type="SUPFAM" id="SSF102645">
    <property type="entry name" value="CoaB-like"/>
    <property type="match status" value="1"/>
</dbReference>
<dbReference type="STRING" id="551996.SAMN05192573_112198"/>
<keyword evidence="2" id="KW-0436">Ligase</keyword>
<protein>
    <submittedName>
        <fullName evidence="2">Phosphopantothenoylcysteine decarboxylase / phosphopantothenate--cysteine ligase</fullName>
    </submittedName>
</protein>
<dbReference type="GO" id="GO:0015937">
    <property type="term" value="P:coenzyme A biosynthetic process"/>
    <property type="evidence" value="ECO:0007669"/>
    <property type="project" value="UniProtKB-ARBA"/>
</dbReference>
<dbReference type="GO" id="GO:0016874">
    <property type="term" value="F:ligase activity"/>
    <property type="evidence" value="ECO:0007669"/>
    <property type="project" value="UniProtKB-KW"/>
</dbReference>
<evidence type="ECO:0000313" key="3">
    <source>
        <dbReference type="Proteomes" id="UP000199705"/>
    </source>
</evidence>
<evidence type="ECO:0000259" key="1">
    <source>
        <dbReference type="Pfam" id="PF04127"/>
    </source>
</evidence>
<accession>A0A1G8F9F2</accession>
<keyword evidence="3" id="KW-1185">Reference proteome</keyword>
<dbReference type="InterPro" id="IPR007085">
    <property type="entry name" value="DNA/pantothenate-metab_flavo_C"/>
</dbReference>
<reference evidence="3" key="1">
    <citation type="submission" date="2016-10" db="EMBL/GenBank/DDBJ databases">
        <authorList>
            <person name="Varghese N."/>
            <person name="Submissions S."/>
        </authorList>
    </citation>
    <scope>NUCLEOTIDE SEQUENCE [LARGE SCALE GENOMIC DNA]</scope>
    <source>
        <strain evidence="3">Gh-67</strain>
    </source>
</reference>
<organism evidence="2 3">
    <name type="scientific">Mucilaginibacter gossypii</name>
    <dbReference type="NCBI Taxonomy" id="551996"/>
    <lineage>
        <taxon>Bacteria</taxon>
        <taxon>Pseudomonadati</taxon>
        <taxon>Bacteroidota</taxon>
        <taxon>Sphingobacteriia</taxon>
        <taxon>Sphingobacteriales</taxon>
        <taxon>Sphingobacteriaceae</taxon>
        <taxon>Mucilaginibacter</taxon>
    </lineage>
</organism>
<proteinExistence type="predicted"/>
<dbReference type="EMBL" id="FNCG01000012">
    <property type="protein sequence ID" value="SDH78783.1"/>
    <property type="molecule type" value="Genomic_DNA"/>
</dbReference>
<dbReference type="Pfam" id="PF04127">
    <property type="entry name" value="DFP"/>
    <property type="match status" value="1"/>
</dbReference>
<sequence length="227" mass="25094">MKTTHNKPIVLITAGPTREAIDPVRFISNHSSGKMGYAIAGAFLDQGFEVILVSGPVNISLSHSSLRVIHVDSADEMYAACQQYFPVARIAIFAAAVADYKPAQIYAQKMKKSTQEFSLQMVKNVDIAFEFGKIKRKDQVSIGFALETNDEEQNALKKLYSKNLDLVVLNSVQDEGATFGYDTNKITVINRDFLFQAYPLKSKAEVARDIVMAAIKVSQRLQAPVQA</sequence>